<dbReference type="Proteomes" id="UP001652432">
    <property type="component" value="Unassembled WGS sequence"/>
</dbReference>
<evidence type="ECO:0000256" key="1">
    <source>
        <dbReference type="SAM" id="SignalP"/>
    </source>
</evidence>
<dbReference type="RefSeq" id="WP_262574807.1">
    <property type="nucleotide sequence ID" value="NZ_JAOQKJ010000007.1"/>
</dbReference>
<evidence type="ECO:0000313" key="2">
    <source>
        <dbReference type="EMBL" id="MCU6744717.1"/>
    </source>
</evidence>
<reference evidence="2 3" key="1">
    <citation type="journal article" date="2021" name="ISME Commun">
        <title>Automated analysis of genomic sequences facilitates high-throughput and comprehensive description of bacteria.</title>
        <authorList>
            <person name="Hitch T.C.A."/>
        </authorList>
    </citation>
    <scope>NUCLEOTIDE SEQUENCE [LARGE SCALE GENOMIC DNA]</scope>
    <source>
        <strain evidence="2 3">Sanger_18</strain>
    </source>
</reference>
<feature type="signal peptide" evidence="1">
    <location>
        <begin position="1"/>
        <end position="24"/>
    </location>
</feature>
<sequence>MKRNLKLISLYIAALLVLATVGCATKENKETNNSAAVEAADLLYQATVSPNEQYTESDADVVYYTVEIYQNEENDIIVSADSNSEFFDRMQYVIPCDEKISEADIQVEWTTLMGNPKPAKDDQLAVAQVTISENGEIISQRKINFARKAIEVIADAGN</sequence>
<gene>
    <name evidence="2" type="ORF">OCV77_09440</name>
</gene>
<proteinExistence type="predicted"/>
<accession>A0ABT2T430</accession>
<protein>
    <submittedName>
        <fullName evidence="2">Uncharacterized protein</fullName>
    </submittedName>
</protein>
<feature type="chain" id="PRO_5047372091" evidence="1">
    <location>
        <begin position="25"/>
        <end position="158"/>
    </location>
</feature>
<organism evidence="2 3">
    <name type="scientific">Suilimivivens aceti</name>
    <dbReference type="NCBI Taxonomy" id="2981774"/>
    <lineage>
        <taxon>Bacteria</taxon>
        <taxon>Bacillati</taxon>
        <taxon>Bacillota</taxon>
        <taxon>Clostridia</taxon>
        <taxon>Lachnospirales</taxon>
        <taxon>Lachnospiraceae</taxon>
        <taxon>Suilimivivens</taxon>
    </lineage>
</organism>
<comment type="caution">
    <text evidence="2">The sequence shown here is derived from an EMBL/GenBank/DDBJ whole genome shotgun (WGS) entry which is preliminary data.</text>
</comment>
<keyword evidence="3" id="KW-1185">Reference proteome</keyword>
<dbReference type="PROSITE" id="PS51257">
    <property type="entry name" value="PROKAR_LIPOPROTEIN"/>
    <property type="match status" value="1"/>
</dbReference>
<evidence type="ECO:0000313" key="3">
    <source>
        <dbReference type="Proteomes" id="UP001652432"/>
    </source>
</evidence>
<dbReference type="EMBL" id="JAOQKJ010000007">
    <property type="protein sequence ID" value="MCU6744717.1"/>
    <property type="molecule type" value="Genomic_DNA"/>
</dbReference>
<keyword evidence="1" id="KW-0732">Signal</keyword>
<name>A0ABT2T430_9FIRM</name>